<name>A0A1Q8RR95_9PEZI</name>
<protein>
    <submittedName>
        <fullName evidence="1">Uncharacterized protein</fullName>
    </submittedName>
</protein>
<accession>A0A1Q8RR95</accession>
<comment type="caution">
    <text evidence="1">The sequence shown here is derived from an EMBL/GenBank/DDBJ whole genome shotgun (WGS) entry which is preliminary data.</text>
</comment>
<evidence type="ECO:0000313" key="1">
    <source>
        <dbReference type="EMBL" id="OLN86834.1"/>
    </source>
</evidence>
<evidence type="ECO:0000313" key="2">
    <source>
        <dbReference type="Proteomes" id="UP000186583"/>
    </source>
</evidence>
<dbReference type="STRING" id="708187.A0A1Q8RR95"/>
<gene>
    <name evidence="1" type="ORF">CCHL11_07882</name>
</gene>
<sequence length="114" mass="12963">MAQAQYCIEFRFGFGADDSFQFSVQAPNWFTGSVYSALAQRSVSGWQLNLRAYDVIEQFDIELINCIGRDDAASVEKDLDENRISPFVHNRHERSLLQVELASSIDEKKRAING</sequence>
<organism evidence="1 2">
    <name type="scientific">Colletotrichum chlorophyti</name>
    <dbReference type="NCBI Taxonomy" id="708187"/>
    <lineage>
        <taxon>Eukaryota</taxon>
        <taxon>Fungi</taxon>
        <taxon>Dikarya</taxon>
        <taxon>Ascomycota</taxon>
        <taxon>Pezizomycotina</taxon>
        <taxon>Sordariomycetes</taxon>
        <taxon>Hypocreomycetidae</taxon>
        <taxon>Glomerellales</taxon>
        <taxon>Glomerellaceae</taxon>
        <taxon>Colletotrichum</taxon>
    </lineage>
</organism>
<dbReference type="AlphaFoldDB" id="A0A1Q8RR95"/>
<dbReference type="OrthoDB" id="3200163at2759"/>
<keyword evidence="2" id="KW-1185">Reference proteome</keyword>
<dbReference type="EMBL" id="MPGH01000109">
    <property type="protein sequence ID" value="OLN86834.1"/>
    <property type="molecule type" value="Genomic_DNA"/>
</dbReference>
<proteinExistence type="predicted"/>
<reference evidence="1 2" key="1">
    <citation type="submission" date="2016-11" db="EMBL/GenBank/DDBJ databases">
        <title>Draft Genome Assembly of Colletotrichum chlorophyti a pathogen of herbaceous plants.</title>
        <authorList>
            <person name="Gan P."/>
            <person name="Narusaka M."/>
            <person name="Tsushima A."/>
            <person name="Narusaka Y."/>
            <person name="Takano Y."/>
            <person name="Shirasu K."/>
        </authorList>
    </citation>
    <scope>NUCLEOTIDE SEQUENCE [LARGE SCALE GENOMIC DNA]</scope>
    <source>
        <strain evidence="1 2">NTL11</strain>
    </source>
</reference>
<dbReference type="Proteomes" id="UP000186583">
    <property type="component" value="Unassembled WGS sequence"/>
</dbReference>